<evidence type="ECO:0000313" key="3">
    <source>
        <dbReference type="Proteomes" id="UP000284842"/>
    </source>
</evidence>
<comment type="caution">
    <text evidence="2">The sequence shown here is derived from an EMBL/GenBank/DDBJ whole genome shotgun (WGS) entry which is preliminary data.</text>
</comment>
<dbReference type="OrthoDB" id="3067341at2759"/>
<accession>A0A409X3X7</accession>
<feature type="region of interest" description="Disordered" evidence="1">
    <location>
        <begin position="231"/>
        <end position="273"/>
    </location>
</feature>
<evidence type="ECO:0000256" key="1">
    <source>
        <dbReference type="SAM" id="MobiDB-lite"/>
    </source>
</evidence>
<reference evidence="2 3" key="1">
    <citation type="journal article" date="2018" name="Evol. Lett.">
        <title>Horizontal gene cluster transfer increased hallucinogenic mushroom diversity.</title>
        <authorList>
            <person name="Reynolds H.T."/>
            <person name="Vijayakumar V."/>
            <person name="Gluck-Thaler E."/>
            <person name="Korotkin H.B."/>
            <person name="Matheny P.B."/>
            <person name="Slot J.C."/>
        </authorList>
    </citation>
    <scope>NUCLEOTIDE SEQUENCE [LARGE SCALE GENOMIC DNA]</scope>
    <source>
        <strain evidence="2 3">2629</strain>
    </source>
</reference>
<gene>
    <name evidence="2" type="ORF">CVT24_002861</name>
</gene>
<feature type="compositionally biased region" description="Polar residues" evidence="1">
    <location>
        <begin position="257"/>
        <end position="266"/>
    </location>
</feature>
<sequence length="374" mass="42007">MADTALKRAIQSLSAIGASPVNLQAAINDYRSLISLLEPEFAKNEAVFFGPCGVHPIVKYLCQFLDAVIQIDHLPASQCFELVAISTPLVNRLHTLVMAFRSTTARSTYDPISIREFRRALSDTAPYLPKAEKKDKYALLSLTVGTTCTYDALMSHLYTDFSTIYVAERIPPTQLYAGDLGLHGFLHQVIEPILDVLPSYKADYIQLLGLVCDICETLTEALKLYSTNHKSETKHSHDNSGSSHKPLTVSDDDQMESEPTTASQNGRPKPRPIIKENMDQATRVVNMLKAHQDRSTLLEKLLTHCPHPDVQRRKTVAHFVGRGIDVSDPSRWWKHVGIIYHPDKNVNLLRYPGWADTCNAITQYINELIHKGYR</sequence>
<protein>
    <submittedName>
        <fullName evidence="2">Uncharacterized protein</fullName>
    </submittedName>
</protein>
<dbReference type="EMBL" id="NHTK01004713">
    <property type="protein sequence ID" value="PPQ85446.1"/>
    <property type="molecule type" value="Genomic_DNA"/>
</dbReference>
<name>A0A409X3X7_9AGAR</name>
<organism evidence="2 3">
    <name type="scientific">Panaeolus cyanescens</name>
    <dbReference type="NCBI Taxonomy" id="181874"/>
    <lineage>
        <taxon>Eukaryota</taxon>
        <taxon>Fungi</taxon>
        <taxon>Dikarya</taxon>
        <taxon>Basidiomycota</taxon>
        <taxon>Agaricomycotina</taxon>
        <taxon>Agaricomycetes</taxon>
        <taxon>Agaricomycetidae</taxon>
        <taxon>Agaricales</taxon>
        <taxon>Agaricineae</taxon>
        <taxon>Galeropsidaceae</taxon>
        <taxon>Panaeolus</taxon>
    </lineage>
</organism>
<dbReference type="InParanoid" id="A0A409X3X7"/>
<dbReference type="AlphaFoldDB" id="A0A409X3X7"/>
<evidence type="ECO:0000313" key="2">
    <source>
        <dbReference type="EMBL" id="PPQ85446.1"/>
    </source>
</evidence>
<proteinExistence type="predicted"/>
<keyword evidence="3" id="KW-1185">Reference proteome</keyword>
<dbReference type="Proteomes" id="UP000284842">
    <property type="component" value="Unassembled WGS sequence"/>
</dbReference>